<dbReference type="PANTHER" id="PTHR36203:SF1">
    <property type="entry name" value="ASCORBATE-SPECIFIC PTS SYSTEM EIIA COMPONENT"/>
    <property type="match status" value="1"/>
</dbReference>
<dbReference type="EMBL" id="JBHILM010000016">
    <property type="protein sequence ID" value="MFB5682328.1"/>
    <property type="molecule type" value="Genomic_DNA"/>
</dbReference>
<dbReference type="InterPro" id="IPR036095">
    <property type="entry name" value="PTS_EIIB-like_sf"/>
</dbReference>
<dbReference type="Gene3D" id="1.10.1790.10">
    <property type="entry name" value="PRD domain"/>
    <property type="match status" value="1"/>
</dbReference>
<dbReference type="Pfam" id="PF00874">
    <property type="entry name" value="PRD"/>
    <property type="match status" value="1"/>
</dbReference>
<dbReference type="InterPro" id="IPR016152">
    <property type="entry name" value="PTrfase/Anion_transptr"/>
</dbReference>
<feature type="domain" description="PTS EIIA type-2" evidence="11">
    <location>
        <begin position="541"/>
        <end position="682"/>
    </location>
</feature>
<dbReference type="PANTHER" id="PTHR36203">
    <property type="entry name" value="ASCORBATE-SPECIFIC PTS SYSTEM EIIA COMPONENT"/>
    <property type="match status" value="1"/>
</dbReference>
<evidence type="ECO:0000256" key="3">
    <source>
        <dbReference type="ARBA" id="ARBA00022490"/>
    </source>
</evidence>
<evidence type="ECO:0000313" key="14">
    <source>
        <dbReference type="EMBL" id="MFB5682328.1"/>
    </source>
</evidence>
<accession>A0ABV5B9F5</accession>
<evidence type="ECO:0000256" key="5">
    <source>
        <dbReference type="ARBA" id="ARBA00022679"/>
    </source>
</evidence>
<sequence length="689" mass="80144">MNLDERSADVLQLLQQSSSLRMDELQERTELSRRQLQYSIGKINDWLIYHGYQPVGYERQVGYFLTDRIREEDLPEKLTRRSYTFSEVDREKMFGLMILLGEEPLSVFHFQSIASVSRNTVLKDLQRLKRNMQERKLQVQYSKIDGYSFKGSSRAKRRLVEEWVPDILHSASRELIIHSLWPDRQEQIAAIQQQLEQIERQLGMTFADERLQELTYLMLCTDQLIGKGEVLDDNKSWEELTASDEYKLVEEMTSSAAFHARWSRTECLYATLHLLGMNRTRDISPLQEDHEIRRLMTEITDEFERWACVSLHDRETFYRQLYIHLRPAYYRMLYGIHVVNTMAARIRKVYPDLYHLTRKALQPLERVLGHPVPESEAAYFTIHFGGWLRRQGTMLDDRKRAIVVCANGIGMSNILIYTLRELFPDILFLDALSVRDAAESSLEYDMVFSTVHLRTDKTLFVVPPILELQDKQKLRQQVMNELYGYTVENMDTSSLMKIIAQYAVISDEEELEKALQQHIYAQAHKTNKHSLEGAEKPVLDELITEQNIIFQTRVSDWKEAIRLASRPLLEMGTIEPRYVEAMIQSIEENGPYVVITPGVAIPHARPDQGVRSLSMSFMRLDEAVEFGPGKPVRLVIILAAADRSSHLKALVQLTQLLGEPSNIEDILNSTDKSVVMKYIQQYSKEEQQL</sequence>
<keyword evidence="2" id="KW-0813">Transport</keyword>
<dbReference type="InterPro" id="IPR011608">
    <property type="entry name" value="PRD"/>
</dbReference>
<feature type="domain" description="PTS EIIB type-2" evidence="12">
    <location>
        <begin position="399"/>
        <end position="486"/>
    </location>
</feature>
<dbReference type="InterPro" id="IPR036634">
    <property type="entry name" value="PRD_sf"/>
</dbReference>
<keyword evidence="15" id="KW-1185">Reference proteome</keyword>
<evidence type="ECO:0000313" key="15">
    <source>
        <dbReference type="Proteomes" id="UP001580407"/>
    </source>
</evidence>
<dbReference type="CDD" id="cd05568">
    <property type="entry name" value="PTS_IIB_bgl_like"/>
    <property type="match status" value="1"/>
</dbReference>
<dbReference type="PROSITE" id="PS51372">
    <property type="entry name" value="PRD_2"/>
    <property type="match status" value="1"/>
</dbReference>
<reference evidence="14 15" key="1">
    <citation type="submission" date="2024-09" db="EMBL/GenBank/DDBJ databases">
        <authorList>
            <person name="Ruan L."/>
        </authorList>
    </citation>
    <scope>NUCLEOTIDE SEQUENCE [LARGE SCALE GENOMIC DNA]</scope>
    <source>
        <strain evidence="14 15">D33</strain>
    </source>
</reference>
<dbReference type="CDD" id="cd00211">
    <property type="entry name" value="PTS_IIA_fru"/>
    <property type="match status" value="1"/>
</dbReference>
<comment type="subcellular location">
    <subcellularLocation>
        <location evidence="1">Cytoplasm</location>
    </subcellularLocation>
</comment>
<keyword evidence="4" id="KW-0597">Phosphoprotein</keyword>
<evidence type="ECO:0000259" key="11">
    <source>
        <dbReference type="PROSITE" id="PS51094"/>
    </source>
</evidence>
<proteinExistence type="predicted"/>
<evidence type="ECO:0000259" key="12">
    <source>
        <dbReference type="PROSITE" id="PS51099"/>
    </source>
</evidence>
<name>A0ABV5B9F5_9BACL</name>
<dbReference type="InterPro" id="IPR051351">
    <property type="entry name" value="Ascorbate-PTS_EIIA_comp"/>
</dbReference>
<dbReference type="SUPFAM" id="SSF63520">
    <property type="entry name" value="PTS-regulatory domain, PRD"/>
    <property type="match status" value="1"/>
</dbReference>
<dbReference type="SUPFAM" id="SSF52794">
    <property type="entry name" value="PTS system IIB component-like"/>
    <property type="match status" value="1"/>
</dbReference>
<keyword evidence="6" id="KW-0598">Phosphotransferase system</keyword>
<dbReference type="PROSITE" id="PS51099">
    <property type="entry name" value="PTS_EIIB_TYPE_2"/>
    <property type="match status" value="1"/>
</dbReference>
<comment type="caution">
    <text evidence="14">The sequence shown here is derived from an EMBL/GenBank/DDBJ whole genome shotgun (WGS) entry which is preliminary data.</text>
</comment>
<evidence type="ECO:0000256" key="10">
    <source>
        <dbReference type="ARBA" id="ARBA00042072"/>
    </source>
</evidence>
<keyword evidence="7" id="KW-0418">Kinase</keyword>
<evidence type="ECO:0000259" key="13">
    <source>
        <dbReference type="PROSITE" id="PS51372"/>
    </source>
</evidence>
<keyword evidence="3" id="KW-0963">Cytoplasm</keyword>
<protein>
    <recommendedName>
        <fullName evidence="9">Ascorbate-specific PTS system EIIA component</fullName>
    </recommendedName>
    <alternativeName>
        <fullName evidence="10">Ascorbate-specific phosphotransferase enzyme IIA component</fullName>
    </alternativeName>
</protein>
<dbReference type="Proteomes" id="UP001580407">
    <property type="component" value="Unassembled WGS sequence"/>
</dbReference>
<evidence type="ECO:0000256" key="7">
    <source>
        <dbReference type="ARBA" id="ARBA00022777"/>
    </source>
</evidence>
<evidence type="ECO:0000256" key="8">
    <source>
        <dbReference type="ARBA" id="ARBA00037387"/>
    </source>
</evidence>
<feature type="domain" description="PRD" evidence="13">
    <location>
        <begin position="287"/>
        <end position="394"/>
    </location>
</feature>
<organism evidence="14 15">
    <name type="scientific">Paenibacillus terreus</name>
    <dbReference type="NCBI Taxonomy" id="1387834"/>
    <lineage>
        <taxon>Bacteria</taxon>
        <taxon>Bacillati</taxon>
        <taxon>Bacillota</taxon>
        <taxon>Bacilli</taxon>
        <taxon>Bacillales</taxon>
        <taxon>Paenibacillaceae</taxon>
        <taxon>Paenibacillus</taxon>
    </lineage>
</organism>
<evidence type="ECO:0000256" key="1">
    <source>
        <dbReference type="ARBA" id="ARBA00004496"/>
    </source>
</evidence>
<dbReference type="InterPro" id="IPR002178">
    <property type="entry name" value="PTS_EIIA_type-2_dom"/>
</dbReference>
<dbReference type="Gene3D" id="3.40.50.2300">
    <property type="match status" value="1"/>
</dbReference>
<evidence type="ECO:0000256" key="9">
    <source>
        <dbReference type="ARBA" id="ARBA00041175"/>
    </source>
</evidence>
<dbReference type="PROSITE" id="PS51094">
    <property type="entry name" value="PTS_EIIA_TYPE_2"/>
    <property type="match status" value="1"/>
</dbReference>
<dbReference type="RefSeq" id="WP_375526080.1">
    <property type="nucleotide sequence ID" value="NZ_JBHILM010000016.1"/>
</dbReference>
<evidence type="ECO:0000256" key="6">
    <source>
        <dbReference type="ARBA" id="ARBA00022683"/>
    </source>
</evidence>
<gene>
    <name evidence="14" type="ORF">ACE3NQ_15485</name>
</gene>
<evidence type="ECO:0000256" key="2">
    <source>
        <dbReference type="ARBA" id="ARBA00022448"/>
    </source>
</evidence>
<dbReference type="SUPFAM" id="SSF55804">
    <property type="entry name" value="Phoshotransferase/anion transport protein"/>
    <property type="match status" value="1"/>
</dbReference>
<comment type="function">
    <text evidence="8">The phosphoenolpyruvate-dependent sugar phosphotransferase system (sugar PTS), a major carbohydrate active transport system, catalyzes the phosphorylation of incoming sugar substrates concomitantly with their translocation across the cell membrane. The enzyme II UlaABC PTS system is involved in ascorbate transport.</text>
</comment>
<dbReference type="InterPro" id="IPR013011">
    <property type="entry name" value="PTS_EIIB_2"/>
</dbReference>
<evidence type="ECO:0000256" key="4">
    <source>
        <dbReference type="ARBA" id="ARBA00022553"/>
    </source>
</evidence>
<dbReference type="Pfam" id="PF00359">
    <property type="entry name" value="PTS_EIIA_2"/>
    <property type="match status" value="1"/>
</dbReference>
<dbReference type="Gene3D" id="3.40.930.10">
    <property type="entry name" value="Mannitol-specific EII, Chain A"/>
    <property type="match status" value="1"/>
</dbReference>
<keyword evidence="5" id="KW-0808">Transferase</keyword>